<dbReference type="GO" id="GO:0019894">
    <property type="term" value="F:kinesin binding"/>
    <property type="evidence" value="ECO:0007669"/>
    <property type="project" value="TreeGrafter"/>
</dbReference>
<proteinExistence type="predicted"/>
<dbReference type="GO" id="GO:0005814">
    <property type="term" value="C:centriole"/>
    <property type="evidence" value="ECO:0007669"/>
    <property type="project" value="TreeGrafter"/>
</dbReference>
<evidence type="ECO:0000256" key="2">
    <source>
        <dbReference type="SAM" id="MobiDB-lite"/>
    </source>
</evidence>
<accession>A0A226EYD6</accession>
<dbReference type="GO" id="GO:0097546">
    <property type="term" value="C:ciliary base"/>
    <property type="evidence" value="ECO:0007669"/>
    <property type="project" value="TreeGrafter"/>
</dbReference>
<dbReference type="EMBL" id="LNIX01000001">
    <property type="protein sequence ID" value="OXA62230.1"/>
    <property type="molecule type" value="Genomic_DNA"/>
</dbReference>
<dbReference type="STRING" id="158441.A0A226EYD6"/>
<dbReference type="Proteomes" id="UP000198287">
    <property type="component" value="Unassembled WGS sequence"/>
</dbReference>
<evidence type="ECO:0000313" key="4">
    <source>
        <dbReference type="Proteomes" id="UP000198287"/>
    </source>
</evidence>
<keyword evidence="3" id="KW-0966">Cell projection</keyword>
<protein>
    <submittedName>
        <fullName evidence="3">Intraflagellar transport protein 88</fullName>
    </submittedName>
</protein>
<feature type="repeat" description="TPR" evidence="1">
    <location>
        <begin position="676"/>
        <end position="709"/>
    </location>
</feature>
<dbReference type="PROSITE" id="PS50005">
    <property type="entry name" value="TPR"/>
    <property type="match status" value="5"/>
</dbReference>
<dbReference type="GO" id="GO:0036064">
    <property type="term" value="C:ciliary basal body"/>
    <property type="evidence" value="ECO:0007669"/>
    <property type="project" value="TreeGrafter"/>
</dbReference>
<keyword evidence="3" id="KW-0282">Flagellum</keyword>
<evidence type="ECO:0000256" key="1">
    <source>
        <dbReference type="PROSITE-ProRule" id="PRU00339"/>
    </source>
</evidence>
<dbReference type="Gene3D" id="1.25.40.10">
    <property type="entry name" value="Tetratricopeptide repeat domain"/>
    <property type="match status" value="2"/>
</dbReference>
<dbReference type="InterPro" id="IPR019734">
    <property type="entry name" value="TPR_rpt"/>
</dbReference>
<feature type="repeat" description="TPR" evidence="1">
    <location>
        <begin position="249"/>
        <end position="282"/>
    </location>
</feature>
<comment type="caution">
    <text evidence="3">The sequence shown here is derived from an EMBL/GenBank/DDBJ whole genome shotgun (WGS) entry which is preliminary data.</text>
</comment>
<name>A0A226EYD6_FOLCA</name>
<dbReference type="Pfam" id="PF00515">
    <property type="entry name" value="TPR_1"/>
    <property type="match status" value="1"/>
</dbReference>
<feature type="compositionally biased region" description="Low complexity" evidence="2">
    <location>
        <begin position="843"/>
        <end position="862"/>
    </location>
</feature>
<dbReference type="OrthoDB" id="1926212at2759"/>
<dbReference type="AlphaFoldDB" id="A0A226EYD6"/>
<feature type="repeat" description="TPR" evidence="1">
    <location>
        <begin position="540"/>
        <end position="573"/>
    </location>
</feature>
<dbReference type="SUPFAM" id="SSF48452">
    <property type="entry name" value="TPR-like"/>
    <property type="match status" value="2"/>
</dbReference>
<dbReference type="PANTHER" id="PTHR44117">
    <property type="entry name" value="INTRAFLAGELLAR TRANSPORT PROTEIN 88 HOMOLOG"/>
    <property type="match status" value="1"/>
</dbReference>
<dbReference type="GO" id="GO:1905515">
    <property type="term" value="P:non-motile cilium assembly"/>
    <property type="evidence" value="ECO:0007669"/>
    <property type="project" value="TreeGrafter"/>
</dbReference>
<dbReference type="OMA" id="RIKIMHN"/>
<dbReference type="InterPro" id="IPR011990">
    <property type="entry name" value="TPR-like_helical_dom_sf"/>
</dbReference>
<gene>
    <name evidence="3" type="ORF">Fcan01_01328</name>
</gene>
<feature type="repeat" description="TPR" evidence="1">
    <location>
        <begin position="506"/>
        <end position="539"/>
    </location>
</feature>
<feature type="region of interest" description="Disordered" evidence="2">
    <location>
        <begin position="89"/>
        <end position="108"/>
    </location>
</feature>
<evidence type="ECO:0000313" key="3">
    <source>
        <dbReference type="EMBL" id="OXA62230.1"/>
    </source>
</evidence>
<feature type="compositionally biased region" description="Low complexity" evidence="2">
    <location>
        <begin position="745"/>
        <end position="778"/>
    </location>
</feature>
<dbReference type="GO" id="GO:0042073">
    <property type="term" value="P:intraciliary transport"/>
    <property type="evidence" value="ECO:0007669"/>
    <property type="project" value="TreeGrafter"/>
</dbReference>
<keyword evidence="3" id="KW-0969">Cilium</keyword>
<dbReference type="GO" id="GO:0097730">
    <property type="term" value="C:non-motile cilium"/>
    <property type="evidence" value="ECO:0007669"/>
    <property type="project" value="TreeGrafter"/>
</dbReference>
<dbReference type="SMART" id="SM00028">
    <property type="entry name" value="TPR"/>
    <property type="match status" value="10"/>
</dbReference>
<reference evidence="3 4" key="1">
    <citation type="submission" date="2015-12" db="EMBL/GenBank/DDBJ databases">
        <title>The genome of Folsomia candida.</title>
        <authorList>
            <person name="Faddeeva A."/>
            <person name="Derks M.F."/>
            <person name="Anvar Y."/>
            <person name="Smit S."/>
            <person name="Van Straalen N."/>
            <person name="Roelofs D."/>
        </authorList>
    </citation>
    <scope>NUCLEOTIDE SEQUENCE [LARGE SCALE GENOMIC DNA]</scope>
    <source>
        <strain evidence="3 4">VU population</strain>
        <tissue evidence="3">Whole body</tissue>
    </source>
</reference>
<dbReference type="PANTHER" id="PTHR44117:SF1">
    <property type="entry name" value="INTRAFLAGELLAR TRANSPORT PROTEIN 88 HOMOLOG"/>
    <property type="match status" value="1"/>
</dbReference>
<sequence length="886" mass="98822">MDRTNSRRMHLGDGGGGAMGDGEDLYSGYNDFSPALATDDLELDQGFQTSARTLDSRRPTALTPNTPFGLASRLGTAAGFKRESLQTGIFTRGGTGRPMTGADGGLNRPMTAVRGAGYTAAGRNTFDPMNAGGTNKKPTPPMEPKIEDTVEEKVRQMEERINRLIEESVLAASRGDGRRALELAKDAGNKEKVLMKLKVEAGSNEGHDWDTTFSVLFNLGSQFELNEMYHEALQTYKAISDNKLLAHGPKVKINMGNIYYKQGHPTRAVKMYRMAMDQLSNTQKDLKLKLMHNMGIIFLKMDHSSDAASSFEYIMGERPTFKTGLHLVVATFMMGEPERMKRSFQDLLQVPVDYEEDEEKYSSAASAAEDDPVTQLLMEVLKNDRLRKWEKERKLYAERCVLSAARLIAPAVEASLTEGYHWVTEEIRASKHAPLAHALEISKALVFLKQRELGEAAEILKSFEKKETNVATAAATNLSFMFFLQGELEQAEKYGEMATKADFYNSVAYVNLGNCHFVRGDWEEAKKCFTEAIGIDAGCIEALYNLGLVNQHLKFFEEALECFHKVHSLVRNHPHVTFQLGRTHELRGEVEIAMEWYLKALALVPTDPGLLKKLGELSDMEGDRQGAYQHYYDCHKYDPSDMSVIEWLANYLQEVQLPEKALTFFQKAALLQPEEPKWNICIGHAYRRMGNYSQALATFQKVYKGNPENVFALSSLARLATDMGLKEAEMYREELGRLERMQETRNLSNSSSSSSRSAPTRFGPPSRMGSSRGGQRSSAFQPQQHHSKDSFDDQNSDYGAGGYPSADPTTRESYSGYRGGRGETNGILSFDDEEDRMDELDMALDARASGSQQQQQAGPARPKTAAMDDINAFFAANDVGSDFLPI</sequence>
<feature type="region of interest" description="Disordered" evidence="2">
    <location>
        <begin position="50"/>
        <end position="69"/>
    </location>
</feature>
<feature type="compositionally biased region" description="Acidic residues" evidence="2">
    <location>
        <begin position="830"/>
        <end position="842"/>
    </location>
</feature>
<feature type="region of interest" description="Disordered" evidence="2">
    <location>
        <begin position="743"/>
        <end position="865"/>
    </location>
</feature>
<keyword evidence="4" id="KW-1185">Reference proteome</keyword>
<feature type="repeat" description="TPR" evidence="1">
    <location>
        <begin position="574"/>
        <end position="607"/>
    </location>
</feature>
<feature type="region of interest" description="Disordered" evidence="2">
    <location>
        <begin position="1"/>
        <end position="22"/>
    </location>
</feature>
<dbReference type="Pfam" id="PF13176">
    <property type="entry name" value="TPR_7"/>
    <property type="match status" value="1"/>
</dbReference>
<dbReference type="Pfam" id="PF13432">
    <property type="entry name" value="TPR_16"/>
    <property type="match status" value="1"/>
</dbReference>
<feature type="region of interest" description="Disordered" evidence="2">
    <location>
        <begin position="121"/>
        <end position="144"/>
    </location>
</feature>
<keyword evidence="1" id="KW-0802">TPR repeat</keyword>
<organism evidence="3 4">
    <name type="scientific">Folsomia candida</name>
    <name type="common">Springtail</name>
    <dbReference type="NCBI Taxonomy" id="158441"/>
    <lineage>
        <taxon>Eukaryota</taxon>
        <taxon>Metazoa</taxon>
        <taxon>Ecdysozoa</taxon>
        <taxon>Arthropoda</taxon>
        <taxon>Hexapoda</taxon>
        <taxon>Collembola</taxon>
        <taxon>Entomobryomorpha</taxon>
        <taxon>Isotomoidea</taxon>
        <taxon>Isotomidae</taxon>
        <taxon>Proisotominae</taxon>
        <taxon>Folsomia</taxon>
    </lineage>
</organism>